<sequence length="128" mass="14785">MFPGLGSPRSQGSSPFPGYLSSGSSPSFQFFGVLFYKPPFSIITEPSKHFTNFHLDIFPTEMEVYKRGRSTRKHYATSAKTSRYYRRRARKRDDRSCNCLRPRTIKERDGQFASYCSLSQTRNDSRSS</sequence>
<reference evidence="2" key="1">
    <citation type="journal article" date="2021" name="Proc. Natl. Acad. Sci. U.S.A.">
        <title>A Catalog of Tens of Thousands of Viruses from Human Metagenomes Reveals Hidden Associations with Chronic Diseases.</title>
        <authorList>
            <person name="Tisza M.J."/>
            <person name="Buck C.B."/>
        </authorList>
    </citation>
    <scope>NUCLEOTIDE SEQUENCE</scope>
    <source>
        <strain evidence="2">CtCUc43</strain>
    </source>
</reference>
<protein>
    <submittedName>
        <fullName evidence="2">Uncharacterized protein</fullName>
    </submittedName>
</protein>
<evidence type="ECO:0000313" key="2">
    <source>
        <dbReference type="EMBL" id="DAE19149.1"/>
    </source>
</evidence>
<evidence type="ECO:0000256" key="1">
    <source>
        <dbReference type="SAM" id="MobiDB-lite"/>
    </source>
</evidence>
<organism evidence="2">
    <name type="scientific">Siphoviridae sp. ctCUc43</name>
    <dbReference type="NCBI Taxonomy" id="2825379"/>
    <lineage>
        <taxon>Viruses</taxon>
        <taxon>Duplodnaviria</taxon>
        <taxon>Heunggongvirae</taxon>
        <taxon>Uroviricota</taxon>
        <taxon>Caudoviricetes</taxon>
    </lineage>
</organism>
<name>A0A8S5QK38_9CAUD</name>
<proteinExistence type="predicted"/>
<feature type="region of interest" description="Disordered" evidence="1">
    <location>
        <begin position="69"/>
        <end position="89"/>
    </location>
</feature>
<dbReference type="EMBL" id="BK015668">
    <property type="protein sequence ID" value="DAE19149.1"/>
    <property type="molecule type" value="Genomic_DNA"/>
</dbReference>
<accession>A0A8S5QK38</accession>